<protein>
    <submittedName>
        <fullName evidence="7">PXDN</fullName>
        <ecNumber evidence="7">1.11.1.7</ecNumber>
    </submittedName>
</protein>
<evidence type="ECO:0000313" key="8">
    <source>
        <dbReference type="Proteomes" id="UP000683360"/>
    </source>
</evidence>
<keyword evidence="7" id="KW-0575">Peroxidase</keyword>
<keyword evidence="3 6" id="KW-0732">Signal</keyword>
<dbReference type="GO" id="GO:0020037">
    <property type="term" value="F:heme binding"/>
    <property type="evidence" value="ECO:0007669"/>
    <property type="project" value="InterPro"/>
</dbReference>
<dbReference type="GO" id="GO:0005576">
    <property type="term" value="C:extracellular region"/>
    <property type="evidence" value="ECO:0007669"/>
    <property type="project" value="UniProtKB-SubCell"/>
</dbReference>
<dbReference type="InterPro" id="IPR019791">
    <property type="entry name" value="Haem_peroxidase_animal"/>
</dbReference>
<dbReference type="FunFam" id="1.10.640.10:FF:000003">
    <property type="entry name" value="chorion peroxidase"/>
    <property type="match status" value="1"/>
</dbReference>
<evidence type="ECO:0000256" key="2">
    <source>
        <dbReference type="ARBA" id="ARBA00022525"/>
    </source>
</evidence>
<gene>
    <name evidence="7" type="ORF">MEDL_17679</name>
</gene>
<evidence type="ECO:0000256" key="3">
    <source>
        <dbReference type="ARBA" id="ARBA00022729"/>
    </source>
</evidence>
<feature type="signal peptide" evidence="6">
    <location>
        <begin position="1"/>
        <end position="22"/>
    </location>
</feature>
<evidence type="ECO:0000256" key="4">
    <source>
        <dbReference type="ARBA" id="ARBA00023180"/>
    </source>
</evidence>
<keyword evidence="4" id="KW-0325">Glycoprotein</keyword>
<reference evidence="7" key="1">
    <citation type="submission" date="2021-03" db="EMBL/GenBank/DDBJ databases">
        <authorList>
            <person name="Bekaert M."/>
        </authorList>
    </citation>
    <scope>NUCLEOTIDE SEQUENCE</scope>
</reference>
<evidence type="ECO:0000256" key="6">
    <source>
        <dbReference type="SAM" id="SignalP"/>
    </source>
</evidence>
<dbReference type="Proteomes" id="UP000683360">
    <property type="component" value="Unassembled WGS sequence"/>
</dbReference>
<dbReference type="InterPro" id="IPR010255">
    <property type="entry name" value="Haem_peroxidase_sf"/>
</dbReference>
<feature type="chain" id="PRO_5035780778" evidence="6">
    <location>
        <begin position="23"/>
        <end position="749"/>
    </location>
</feature>
<keyword evidence="7" id="KW-0560">Oxidoreductase</keyword>
<dbReference type="OrthoDB" id="823504at2759"/>
<dbReference type="GO" id="GO:0046872">
    <property type="term" value="F:metal ion binding"/>
    <property type="evidence" value="ECO:0007669"/>
    <property type="project" value="UniProtKB-KW"/>
</dbReference>
<feature type="binding site" description="axial binding residue" evidence="5">
    <location>
        <position position="511"/>
    </location>
    <ligand>
        <name>heme b</name>
        <dbReference type="ChEBI" id="CHEBI:60344"/>
    </ligand>
    <ligandPart>
        <name>Fe</name>
        <dbReference type="ChEBI" id="CHEBI:18248"/>
    </ligandPart>
</feature>
<dbReference type="GO" id="GO:0140825">
    <property type="term" value="F:lactoperoxidase activity"/>
    <property type="evidence" value="ECO:0007669"/>
    <property type="project" value="UniProtKB-EC"/>
</dbReference>
<keyword evidence="2" id="KW-0964">Secreted</keyword>
<dbReference type="EMBL" id="CAJPWZ010000913">
    <property type="protein sequence ID" value="CAG2203142.1"/>
    <property type="molecule type" value="Genomic_DNA"/>
</dbReference>
<organism evidence="7 8">
    <name type="scientific">Mytilus edulis</name>
    <name type="common">Blue mussel</name>
    <dbReference type="NCBI Taxonomy" id="6550"/>
    <lineage>
        <taxon>Eukaryota</taxon>
        <taxon>Metazoa</taxon>
        <taxon>Spiralia</taxon>
        <taxon>Lophotrochozoa</taxon>
        <taxon>Mollusca</taxon>
        <taxon>Bivalvia</taxon>
        <taxon>Autobranchia</taxon>
        <taxon>Pteriomorphia</taxon>
        <taxon>Mytilida</taxon>
        <taxon>Mytiloidea</taxon>
        <taxon>Mytilidae</taxon>
        <taxon>Mytilinae</taxon>
        <taxon>Mytilus</taxon>
    </lineage>
</organism>
<evidence type="ECO:0000256" key="1">
    <source>
        <dbReference type="ARBA" id="ARBA00004613"/>
    </source>
</evidence>
<dbReference type="EC" id="1.11.1.7" evidence="7"/>
<dbReference type="InterPro" id="IPR037120">
    <property type="entry name" value="Haem_peroxidase_sf_animal"/>
</dbReference>
<dbReference type="PRINTS" id="PR00457">
    <property type="entry name" value="ANPEROXIDASE"/>
</dbReference>
<keyword evidence="5" id="KW-0479">Metal-binding</keyword>
<keyword evidence="5" id="KW-0408">Iron</keyword>
<name>A0A8S3R327_MYTED</name>
<sequence length="749" mass="83996">MSVSRKIGVVIVLLVIFYQSEGLSKHEGSLTKKEIETIEDIVDLLEEREKEKQLMKKEDATAVVETAFTNCLYKYDSFLEKQKEFKNKGVDGQRKQGKRNRLFKITPESIERQKLGFLSICAKRQLVKLTDLTLKELREDTEFTNAWDSITDQIIGGNKKRLSKNKGKRTTTSECQAISNVDQYRTLDGTCNNINNPDWGAAFSTQPRFLDEVYSNGVDEPRTSVVPNEELPGPRALSNAVFAATSADGETPLEGFNTLMSMNWGQFIDHDIVLTPTYSGEDGADIVCCTDNTAPIQRDECLAIIMEADDDLPITCMEFVRSAPAPDLSLSGNQLTNDISSFIDASMVYGSSEDELTALRARNGGKMKVRSEAGGDLLPKDRSSDAICSLDGNDPEDDYCQNAGDVRVNVQPGLGLLHTLFVREHNRIVDELAAAQPSWTDDELFNEARKIVNALIQHITYNEWLQNLFNDQTITDYNLQLLTSGNSLDYDDTINPGIRVGFATAALRFGHSMIPNKIAYMAEDLATTSEETNMELTMTNPHMLVNEAGSKILDLVRYMTTIQASNADRQFSGSVRNKLFNTVLDLTSLNIQRGRDHGLPSYTEWRKACGLSVPSSGDAWSEMTYIRGGTRDLRDLYASVYDIDLYVGGMLEQRLSGDAAYVGETFGCILGQQFQNLKQGDRFWYERAEPEGFSQDKLQEIRKVTLASVFCKNIDNLTEIQRSALRQQTNRNDCSDERRNPHIDFNVWA</sequence>
<evidence type="ECO:0000313" key="7">
    <source>
        <dbReference type="EMBL" id="CAG2203142.1"/>
    </source>
</evidence>
<dbReference type="SUPFAM" id="SSF48113">
    <property type="entry name" value="Heme-dependent peroxidases"/>
    <property type="match status" value="1"/>
</dbReference>
<dbReference type="AlphaFoldDB" id="A0A8S3R327"/>
<comment type="caution">
    <text evidence="7">The sequence shown here is derived from an EMBL/GenBank/DDBJ whole genome shotgun (WGS) entry which is preliminary data.</text>
</comment>
<dbReference type="PANTHER" id="PTHR11475:SF4">
    <property type="entry name" value="CHORION PEROXIDASE"/>
    <property type="match status" value="1"/>
</dbReference>
<dbReference type="PANTHER" id="PTHR11475">
    <property type="entry name" value="OXIDASE/PEROXIDASE"/>
    <property type="match status" value="1"/>
</dbReference>
<evidence type="ECO:0000256" key="5">
    <source>
        <dbReference type="PIRSR" id="PIRSR619791-2"/>
    </source>
</evidence>
<keyword evidence="5" id="KW-0349">Heme</keyword>
<dbReference type="Gene3D" id="1.10.640.10">
    <property type="entry name" value="Haem peroxidase domain superfamily, animal type"/>
    <property type="match status" value="1"/>
</dbReference>
<comment type="subcellular location">
    <subcellularLocation>
        <location evidence="1">Secreted</location>
    </subcellularLocation>
</comment>
<dbReference type="PROSITE" id="PS50292">
    <property type="entry name" value="PEROXIDASE_3"/>
    <property type="match status" value="1"/>
</dbReference>
<dbReference type="GO" id="GO:0006979">
    <property type="term" value="P:response to oxidative stress"/>
    <property type="evidence" value="ECO:0007669"/>
    <property type="project" value="InterPro"/>
</dbReference>
<accession>A0A8S3R327</accession>
<dbReference type="Pfam" id="PF03098">
    <property type="entry name" value="An_peroxidase"/>
    <property type="match status" value="1"/>
</dbReference>
<dbReference type="CDD" id="cd09823">
    <property type="entry name" value="peroxinectin_like"/>
    <property type="match status" value="1"/>
</dbReference>
<keyword evidence="8" id="KW-1185">Reference proteome</keyword>
<proteinExistence type="predicted"/>